<comment type="caution">
    <text evidence="2">The sequence shown here is derived from an EMBL/GenBank/DDBJ whole genome shotgun (WGS) entry which is preliminary data.</text>
</comment>
<evidence type="ECO:0000313" key="3">
    <source>
        <dbReference type="Proteomes" id="UP000657918"/>
    </source>
</evidence>
<feature type="region of interest" description="Disordered" evidence="1">
    <location>
        <begin position="262"/>
        <end position="300"/>
    </location>
</feature>
<reference evidence="2 3" key="1">
    <citation type="submission" date="2020-10" db="EMBL/GenBank/DDBJ databases">
        <title>Plant Genome Project.</title>
        <authorList>
            <person name="Zhang R.-G."/>
        </authorList>
    </citation>
    <scope>NUCLEOTIDE SEQUENCE [LARGE SCALE GENOMIC DNA]</scope>
    <source>
        <strain evidence="2">FAFU-HL-1</strain>
        <tissue evidence="2">Leaf</tissue>
    </source>
</reference>
<feature type="compositionally biased region" description="Polar residues" evidence="1">
    <location>
        <begin position="222"/>
        <end position="231"/>
    </location>
</feature>
<name>A0A835J111_9ROSI</name>
<protein>
    <recommendedName>
        <fullName evidence="4">DNA2/NAM7 helicase-like C-terminal domain-containing protein</fullName>
    </recommendedName>
</protein>
<evidence type="ECO:0000313" key="2">
    <source>
        <dbReference type="EMBL" id="KAF9660836.1"/>
    </source>
</evidence>
<dbReference type="Proteomes" id="UP000657918">
    <property type="component" value="Unassembled WGS sequence"/>
</dbReference>
<accession>A0A835J111</accession>
<feature type="compositionally biased region" description="Basic and acidic residues" evidence="1">
    <location>
        <begin position="137"/>
        <end position="150"/>
    </location>
</feature>
<feature type="compositionally biased region" description="Basic and acidic residues" evidence="1">
    <location>
        <begin position="162"/>
        <end position="174"/>
    </location>
</feature>
<feature type="compositionally biased region" description="Basic and acidic residues" evidence="1">
    <location>
        <begin position="182"/>
        <end position="202"/>
    </location>
</feature>
<evidence type="ECO:0008006" key="4">
    <source>
        <dbReference type="Google" id="ProtNLM"/>
    </source>
</evidence>
<feature type="region of interest" description="Disordered" evidence="1">
    <location>
        <begin position="134"/>
        <end position="250"/>
    </location>
</feature>
<keyword evidence="3" id="KW-1185">Reference proteome</keyword>
<sequence length="369" mass="40814">MNVRLKATVELLQFFKRRYSSEFVGGRIGIITPYKAERLILSTVRAADSSSSMNGLSSNSIGFVADTNQNWAALVKDAKERNLVISAKQPYESLFETAPRDACKRERITNSIRSVTRCHNTVAGDGKNFYIQSSNRKAREEHDLPGKMDVKSVIPGESVTGDESRGKERSEKKLGSGKKKDKCANSKSSREHSEHELGDGHKNLKLSRGTKKSIEGKRSQRNLESSTSSDEGSLKSKEVNDGKDPNPVGACLDMITKRKQQREAVKAILNSSSKKSEPSTKPMSSKRPPPTSVVSGGIRPPKTRKDSVFEILAEPILSSLKVYGKKAGLILNIKVNHGLDKFGLRVVVHCYRPPRQYNIGFENTEKLLV</sequence>
<organism evidence="2 3">
    <name type="scientific">Salix dunnii</name>
    <dbReference type="NCBI Taxonomy" id="1413687"/>
    <lineage>
        <taxon>Eukaryota</taxon>
        <taxon>Viridiplantae</taxon>
        <taxon>Streptophyta</taxon>
        <taxon>Embryophyta</taxon>
        <taxon>Tracheophyta</taxon>
        <taxon>Spermatophyta</taxon>
        <taxon>Magnoliopsida</taxon>
        <taxon>eudicotyledons</taxon>
        <taxon>Gunneridae</taxon>
        <taxon>Pentapetalae</taxon>
        <taxon>rosids</taxon>
        <taxon>fabids</taxon>
        <taxon>Malpighiales</taxon>
        <taxon>Salicaceae</taxon>
        <taxon>Saliceae</taxon>
        <taxon>Salix</taxon>
    </lineage>
</organism>
<gene>
    <name evidence="2" type="ORF">SADUNF_Sadunf19G0005100</name>
</gene>
<dbReference type="AlphaFoldDB" id="A0A835J111"/>
<feature type="compositionally biased region" description="Basic and acidic residues" evidence="1">
    <location>
        <begin position="232"/>
        <end position="244"/>
    </location>
</feature>
<evidence type="ECO:0000256" key="1">
    <source>
        <dbReference type="SAM" id="MobiDB-lite"/>
    </source>
</evidence>
<dbReference type="EMBL" id="JADGMS010000019">
    <property type="protein sequence ID" value="KAF9660836.1"/>
    <property type="molecule type" value="Genomic_DNA"/>
</dbReference>
<proteinExistence type="predicted"/>
<dbReference type="OrthoDB" id="6513042at2759"/>